<name>A0A2M9A9F2_9BACT</name>
<dbReference type="Gene3D" id="3.40.50.150">
    <property type="entry name" value="Vaccinia Virus protein VP39"/>
    <property type="match status" value="1"/>
</dbReference>
<dbReference type="GO" id="GO:0005840">
    <property type="term" value="C:ribosome"/>
    <property type="evidence" value="ECO:0007669"/>
    <property type="project" value="UniProtKB-KW"/>
</dbReference>
<dbReference type="Proteomes" id="UP000231134">
    <property type="component" value="Unassembled WGS sequence"/>
</dbReference>
<protein>
    <submittedName>
        <fullName evidence="3">Ribosomal protein L11 methyltransferase</fullName>
    </submittedName>
</protein>
<dbReference type="CDD" id="cd02440">
    <property type="entry name" value="AdoMet_MTases"/>
    <property type="match status" value="1"/>
</dbReference>
<dbReference type="EMBL" id="PGEX01000001">
    <property type="protein sequence ID" value="PJJ42314.1"/>
    <property type="molecule type" value="Genomic_DNA"/>
</dbReference>
<dbReference type="RefSeq" id="WP_100426177.1">
    <property type="nucleotide sequence ID" value="NZ_PGEX01000001.1"/>
</dbReference>
<proteinExistence type="predicted"/>
<dbReference type="GO" id="GO:0032259">
    <property type="term" value="P:methylation"/>
    <property type="evidence" value="ECO:0007669"/>
    <property type="project" value="UniProtKB-KW"/>
</dbReference>
<evidence type="ECO:0000256" key="1">
    <source>
        <dbReference type="ARBA" id="ARBA00022603"/>
    </source>
</evidence>
<dbReference type="SUPFAM" id="SSF53335">
    <property type="entry name" value="S-adenosyl-L-methionine-dependent methyltransferases"/>
    <property type="match status" value="1"/>
</dbReference>
<dbReference type="PANTHER" id="PTHR43648:SF1">
    <property type="entry name" value="ELECTRON TRANSFER FLAVOPROTEIN BETA SUBUNIT LYSINE METHYLTRANSFERASE"/>
    <property type="match status" value="1"/>
</dbReference>
<gene>
    <name evidence="3" type="ORF">BGX16_2339</name>
</gene>
<reference evidence="3 4" key="1">
    <citation type="submission" date="2017-11" db="EMBL/GenBank/DDBJ databases">
        <title>Animal gut microbial communities from fecal samples from Wisconsin, USA.</title>
        <authorList>
            <person name="Neumann A."/>
        </authorList>
    </citation>
    <scope>NUCLEOTIDE SEQUENCE [LARGE SCALE GENOMIC DNA]</scope>
    <source>
        <strain evidence="3 4">UWS3</strain>
    </source>
</reference>
<dbReference type="AlphaFoldDB" id="A0A2M9A9F2"/>
<dbReference type="OrthoDB" id="9785995at2"/>
<dbReference type="PANTHER" id="PTHR43648">
    <property type="entry name" value="ELECTRON TRANSFER FLAVOPROTEIN BETA SUBUNIT LYSINE METHYLTRANSFERASE"/>
    <property type="match status" value="1"/>
</dbReference>
<dbReference type="Pfam" id="PF06325">
    <property type="entry name" value="PrmA"/>
    <property type="match status" value="1"/>
</dbReference>
<comment type="caution">
    <text evidence="3">The sequence shown here is derived from an EMBL/GenBank/DDBJ whole genome shotgun (WGS) entry which is preliminary data.</text>
</comment>
<keyword evidence="2 3" id="KW-0808">Transferase</keyword>
<keyword evidence="3" id="KW-0687">Ribonucleoprotein</keyword>
<evidence type="ECO:0000313" key="4">
    <source>
        <dbReference type="Proteomes" id="UP000231134"/>
    </source>
</evidence>
<keyword evidence="3" id="KW-0689">Ribosomal protein</keyword>
<keyword evidence="4" id="KW-1185">Reference proteome</keyword>
<accession>A0A2M9A9F2</accession>
<evidence type="ECO:0000256" key="2">
    <source>
        <dbReference type="ARBA" id="ARBA00022679"/>
    </source>
</evidence>
<keyword evidence="1 3" id="KW-0489">Methyltransferase</keyword>
<organism evidence="3 4">
    <name type="scientific">Hallerella succinigenes</name>
    <dbReference type="NCBI Taxonomy" id="1896222"/>
    <lineage>
        <taxon>Bacteria</taxon>
        <taxon>Pseudomonadati</taxon>
        <taxon>Fibrobacterota</taxon>
        <taxon>Fibrobacteria</taxon>
        <taxon>Fibrobacterales</taxon>
        <taxon>Fibrobacteraceae</taxon>
        <taxon>Hallerella</taxon>
    </lineage>
</organism>
<dbReference type="InterPro" id="IPR050078">
    <property type="entry name" value="Ribosomal_L11_MeTrfase_PrmA"/>
</dbReference>
<sequence length="282" mass="32163">MQKTETWYKAEGDCPAEDFELASYLLFEAGVASLEELDPTDDGLSHFCFYTSDRLERDRLVQQFPQYHFRVTEEPDTDWVQVFRDSAKPVQVSPHLWVRPPWVKFTPEDPDAVVLELEAKTAFGTGEHDTTCGVANLMEFIDLQGKSVLDIGTGTGILSMFARRRGAKLAVGTEIDPVTLPCISENFERNGFEKSDCVLGYLNVFRPGVQFDVIVCNMFLREFLPMREQVVQLLARGGKLVLAGLLLTEKEFVLQWFKDVGLRMEREYSSREWWSVLGAIRT</sequence>
<evidence type="ECO:0000313" key="3">
    <source>
        <dbReference type="EMBL" id="PJJ42314.1"/>
    </source>
</evidence>
<dbReference type="InterPro" id="IPR029063">
    <property type="entry name" value="SAM-dependent_MTases_sf"/>
</dbReference>
<dbReference type="GO" id="GO:0008276">
    <property type="term" value="F:protein methyltransferase activity"/>
    <property type="evidence" value="ECO:0007669"/>
    <property type="project" value="TreeGrafter"/>
</dbReference>